<proteinExistence type="predicted"/>
<dbReference type="Gene3D" id="1.10.150.240">
    <property type="entry name" value="Putative phosphatase, domain 2"/>
    <property type="match status" value="1"/>
</dbReference>
<dbReference type="SFLD" id="SFLDG01129">
    <property type="entry name" value="C1.5:_HAD__Beta-PGM__Phosphata"/>
    <property type="match status" value="1"/>
</dbReference>
<dbReference type="PANTHER" id="PTHR43434:SF19">
    <property type="entry name" value="PHOSPHONOACETALDEHYDE HYDROLASE"/>
    <property type="match status" value="1"/>
</dbReference>
<dbReference type="InterPro" id="IPR006439">
    <property type="entry name" value="HAD-SF_hydro_IA"/>
</dbReference>
<dbReference type="InterPro" id="IPR023214">
    <property type="entry name" value="HAD_sf"/>
</dbReference>
<dbReference type="InterPro" id="IPR023198">
    <property type="entry name" value="PGP-like_dom2"/>
</dbReference>
<dbReference type="GO" id="GO:0005829">
    <property type="term" value="C:cytosol"/>
    <property type="evidence" value="ECO:0007669"/>
    <property type="project" value="TreeGrafter"/>
</dbReference>
<dbReference type="Gene3D" id="3.40.50.1000">
    <property type="entry name" value="HAD superfamily/HAD-like"/>
    <property type="match status" value="1"/>
</dbReference>
<gene>
    <name evidence="1" type="ORF">C5O19_22710</name>
</gene>
<sequence length="223" mass="24927">MAIKLVVFDMAGTTVYDENHVSQALQKALQKHGFSFSLESINPLMGYKKPLAIRMLLNEAGAEITDTLIDQIHEDFVRDMLTFYQTSTDLRALPDVEETFLRLRQAGIKVGLDTGFSRDIAEVIVQRLDWQDAIDHLVASDEVANGRPYPDMIYQTMQTLGITHTEEVAKVGDTEVDMNEGRNAGCRYVVGVTTGTFTREELLQYEPTHTVDSVAEVVDIVLA</sequence>
<comment type="caution">
    <text evidence="1">The sequence shown here is derived from an EMBL/GenBank/DDBJ whole genome shotgun (WGS) entry which is preliminary data.</text>
</comment>
<reference evidence="2" key="1">
    <citation type="submission" date="2018-02" db="EMBL/GenBank/DDBJ databases">
        <title>Genome sequencing of Solimonas sp. HR-BB.</title>
        <authorList>
            <person name="Lee Y."/>
            <person name="Jeon C.O."/>
        </authorList>
    </citation>
    <scope>NUCLEOTIDE SEQUENCE [LARGE SCALE GENOMIC DNA]</scope>
    <source>
        <strain evidence="2">HR-U</strain>
    </source>
</reference>
<organism evidence="1 2">
    <name type="scientific">Siphonobacter curvatus</name>
    <dbReference type="NCBI Taxonomy" id="2094562"/>
    <lineage>
        <taxon>Bacteria</taxon>
        <taxon>Pseudomonadati</taxon>
        <taxon>Bacteroidota</taxon>
        <taxon>Cytophagia</taxon>
        <taxon>Cytophagales</taxon>
        <taxon>Cytophagaceae</taxon>
        <taxon>Siphonobacter</taxon>
    </lineage>
</organism>
<name>A0A2S7IGL3_9BACT</name>
<evidence type="ECO:0000313" key="2">
    <source>
        <dbReference type="Proteomes" id="UP000239590"/>
    </source>
</evidence>
<dbReference type="NCBIfam" id="TIGR01509">
    <property type="entry name" value="HAD-SF-IA-v3"/>
    <property type="match status" value="1"/>
</dbReference>
<dbReference type="EMBL" id="PTRA01000006">
    <property type="protein sequence ID" value="PQA54560.1"/>
    <property type="molecule type" value="Genomic_DNA"/>
</dbReference>
<dbReference type="PANTHER" id="PTHR43434">
    <property type="entry name" value="PHOSPHOGLYCOLATE PHOSPHATASE"/>
    <property type="match status" value="1"/>
</dbReference>
<dbReference type="SFLD" id="SFLDS00003">
    <property type="entry name" value="Haloacid_Dehalogenase"/>
    <property type="match status" value="1"/>
</dbReference>
<dbReference type="GO" id="GO:0006281">
    <property type="term" value="P:DNA repair"/>
    <property type="evidence" value="ECO:0007669"/>
    <property type="project" value="TreeGrafter"/>
</dbReference>
<dbReference type="SFLD" id="SFLDG01135">
    <property type="entry name" value="C1.5.6:_HAD__Beta-PGM__Phospha"/>
    <property type="match status" value="1"/>
</dbReference>
<evidence type="ECO:0000313" key="1">
    <source>
        <dbReference type="EMBL" id="PQA54560.1"/>
    </source>
</evidence>
<dbReference type="Proteomes" id="UP000239590">
    <property type="component" value="Unassembled WGS sequence"/>
</dbReference>
<protein>
    <submittedName>
        <fullName evidence="1">Phosphonoacetaldehyde hydrolase</fullName>
    </submittedName>
</protein>
<dbReference type="Pfam" id="PF00702">
    <property type="entry name" value="Hydrolase"/>
    <property type="match status" value="1"/>
</dbReference>
<accession>A0A2S7IGL3</accession>
<dbReference type="OrthoDB" id="5504491at2"/>
<dbReference type="SUPFAM" id="SSF56784">
    <property type="entry name" value="HAD-like"/>
    <property type="match status" value="1"/>
</dbReference>
<dbReference type="AlphaFoldDB" id="A0A2S7IGL3"/>
<keyword evidence="2" id="KW-1185">Reference proteome</keyword>
<dbReference type="NCBIfam" id="TIGR01549">
    <property type="entry name" value="HAD-SF-IA-v1"/>
    <property type="match status" value="1"/>
</dbReference>
<keyword evidence="1" id="KW-0378">Hydrolase</keyword>
<dbReference type="RefSeq" id="WP_104715682.1">
    <property type="nucleotide sequence ID" value="NZ_PTRA01000006.1"/>
</dbReference>
<dbReference type="GO" id="GO:0008967">
    <property type="term" value="F:phosphoglycolate phosphatase activity"/>
    <property type="evidence" value="ECO:0007669"/>
    <property type="project" value="TreeGrafter"/>
</dbReference>
<dbReference type="InterPro" id="IPR036412">
    <property type="entry name" value="HAD-like_sf"/>
</dbReference>
<dbReference type="InterPro" id="IPR050155">
    <property type="entry name" value="HAD-like_hydrolase_sf"/>
</dbReference>